<dbReference type="AlphaFoldDB" id="A0A5N5MM07"/>
<evidence type="ECO:0000313" key="2">
    <source>
        <dbReference type="Proteomes" id="UP000326939"/>
    </source>
</evidence>
<proteinExistence type="predicted"/>
<keyword evidence="2" id="KW-1185">Reference proteome</keyword>
<sequence>MAVLVDSLHNSSCLDCAWDFLSHKVPSRLLPHCWSMFDSQHCKHCWLHQMSQRCQEAVPAVRFPDHRISSLIYHTVSIQCCVIHSLQKVGHTTEVVHLYKKY</sequence>
<evidence type="ECO:0000313" key="1">
    <source>
        <dbReference type="EMBL" id="KAB5556099.1"/>
    </source>
</evidence>
<protein>
    <submittedName>
        <fullName evidence="1">Uncharacterized protein</fullName>
    </submittedName>
</protein>
<accession>A0A5N5MM07</accession>
<comment type="caution">
    <text evidence="1">The sequence shown here is derived from an EMBL/GenBank/DDBJ whole genome shotgun (WGS) entry which is preliminary data.</text>
</comment>
<dbReference type="Proteomes" id="UP000326939">
    <property type="component" value="Chromosome 5"/>
</dbReference>
<organism evidence="1 2">
    <name type="scientific">Salix brachista</name>
    <dbReference type="NCBI Taxonomy" id="2182728"/>
    <lineage>
        <taxon>Eukaryota</taxon>
        <taxon>Viridiplantae</taxon>
        <taxon>Streptophyta</taxon>
        <taxon>Embryophyta</taxon>
        <taxon>Tracheophyta</taxon>
        <taxon>Spermatophyta</taxon>
        <taxon>Magnoliopsida</taxon>
        <taxon>eudicotyledons</taxon>
        <taxon>Gunneridae</taxon>
        <taxon>Pentapetalae</taxon>
        <taxon>rosids</taxon>
        <taxon>fabids</taxon>
        <taxon>Malpighiales</taxon>
        <taxon>Salicaceae</taxon>
        <taxon>Saliceae</taxon>
        <taxon>Salix</taxon>
    </lineage>
</organism>
<reference evidence="2" key="1">
    <citation type="journal article" date="2019" name="Gigascience">
        <title>De novo genome assembly of the endangered Acer yangbiense, a plant species with extremely small populations endemic to Yunnan Province, China.</title>
        <authorList>
            <person name="Yang J."/>
            <person name="Wariss H.M."/>
            <person name="Tao L."/>
            <person name="Zhang R."/>
            <person name="Yun Q."/>
            <person name="Hollingsworth P."/>
            <person name="Dao Z."/>
            <person name="Luo G."/>
            <person name="Guo H."/>
            <person name="Ma Y."/>
            <person name="Sun W."/>
        </authorList>
    </citation>
    <scope>NUCLEOTIDE SEQUENCE [LARGE SCALE GENOMIC DNA]</scope>
    <source>
        <strain evidence="2">cv. br00</strain>
    </source>
</reference>
<gene>
    <name evidence="1" type="ORF">DKX38_007008</name>
</gene>
<name>A0A5N5MM07_9ROSI</name>
<dbReference type="EMBL" id="VDCV01000005">
    <property type="protein sequence ID" value="KAB5556099.1"/>
    <property type="molecule type" value="Genomic_DNA"/>
</dbReference>